<reference evidence="2 3" key="1">
    <citation type="submission" date="2024-07" db="EMBL/GenBank/DDBJ databases">
        <title>Marimonas sp.nov., isolated from tidal-flat sediment.</title>
        <authorList>
            <person name="Jayan J.N."/>
            <person name="Lee S.S."/>
        </authorList>
    </citation>
    <scope>NUCLEOTIDE SEQUENCE [LARGE SCALE GENOMIC DNA]</scope>
    <source>
        <strain evidence="2 3">MJW-29</strain>
    </source>
</reference>
<name>A0ABV3RHL2_9RHOB</name>
<feature type="domain" description="HPr kinase/phosphorylase C-terminal" evidence="1">
    <location>
        <begin position="7"/>
        <end position="82"/>
    </location>
</feature>
<sequence length="145" mass="15073">MGAAENTQTQHATCIAVQEKAALILGPSGSGKSSLALQLIALGARLVSDDRTLLRLEDDALLAQAPSSISGLIEARGVGLIRLDPVGPVPVSLIVDLARSEEKRLPHPHSREMMGITLPCLFNAPSPHFAAAILLSLTGSISPAQ</sequence>
<organism evidence="2 3">
    <name type="scientific">Sulfitobacter sediminis</name>
    <dbReference type="NCBI Taxonomy" id="3234186"/>
    <lineage>
        <taxon>Bacteria</taxon>
        <taxon>Pseudomonadati</taxon>
        <taxon>Pseudomonadota</taxon>
        <taxon>Alphaproteobacteria</taxon>
        <taxon>Rhodobacterales</taxon>
        <taxon>Roseobacteraceae</taxon>
        <taxon>Sulfitobacter</taxon>
    </lineage>
</organism>
<dbReference type="CDD" id="cd01918">
    <property type="entry name" value="HprK_C"/>
    <property type="match status" value="1"/>
</dbReference>
<dbReference type="Proteomes" id="UP001556098">
    <property type="component" value="Unassembled WGS sequence"/>
</dbReference>
<evidence type="ECO:0000259" key="1">
    <source>
        <dbReference type="Pfam" id="PF07475"/>
    </source>
</evidence>
<dbReference type="EMBL" id="JBFNXX010000001">
    <property type="protein sequence ID" value="MEW9918445.1"/>
    <property type="molecule type" value="Genomic_DNA"/>
</dbReference>
<dbReference type="SUPFAM" id="SSF53795">
    <property type="entry name" value="PEP carboxykinase-like"/>
    <property type="match status" value="1"/>
</dbReference>
<dbReference type="Gene3D" id="3.40.50.300">
    <property type="entry name" value="P-loop containing nucleotide triphosphate hydrolases"/>
    <property type="match status" value="1"/>
</dbReference>
<evidence type="ECO:0000313" key="2">
    <source>
        <dbReference type="EMBL" id="MEW9918445.1"/>
    </source>
</evidence>
<evidence type="ECO:0000313" key="3">
    <source>
        <dbReference type="Proteomes" id="UP001556098"/>
    </source>
</evidence>
<keyword evidence="3" id="KW-1185">Reference proteome</keyword>
<accession>A0ABV3RHL2</accession>
<dbReference type="Pfam" id="PF07475">
    <property type="entry name" value="Hpr_kinase_C"/>
    <property type="match status" value="1"/>
</dbReference>
<keyword evidence="2" id="KW-0808">Transferase</keyword>
<gene>
    <name evidence="2" type="ORF">AB2B41_02425</name>
</gene>
<comment type="caution">
    <text evidence="2">The sequence shown here is derived from an EMBL/GenBank/DDBJ whole genome shotgun (WGS) entry which is preliminary data.</text>
</comment>
<dbReference type="GO" id="GO:0016301">
    <property type="term" value="F:kinase activity"/>
    <property type="evidence" value="ECO:0007669"/>
    <property type="project" value="UniProtKB-KW"/>
</dbReference>
<protein>
    <submittedName>
        <fullName evidence="2">HPr kinase/phosphorylase</fullName>
    </submittedName>
</protein>
<dbReference type="InterPro" id="IPR011104">
    <property type="entry name" value="Hpr_kin/Pase_C"/>
</dbReference>
<dbReference type="InterPro" id="IPR027417">
    <property type="entry name" value="P-loop_NTPase"/>
</dbReference>
<proteinExistence type="predicted"/>
<dbReference type="RefSeq" id="WP_367876142.1">
    <property type="nucleotide sequence ID" value="NZ_JBFNXX010000001.1"/>
</dbReference>
<keyword evidence="2" id="KW-0418">Kinase</keyword>